<proteinExistence type="predicted"/>
<keyword evidence="3" id="KW-1185">Reference proteome</keyword>
<organism evidence="2 3">
    <name type="scientific">Bordetella genomosp. 11</name>
    <dbReference type="NCBI Taxonomy" id="1416808"/>
    <lineage>
        <taxon>Bacteria</taxon>
        <taxon>Pseudomonadati</taxon>
        <taxon>Pseudomonadota</taxon>
        <taxon>Betaproteobacteria</taxon>
        <taxon>Burkholderiales</taxon>
        <taxon>Alcaligenaceae</taxon>
        <taxon>Bordetella</taxon>
    </lineage>
</organism>
<gene>
    <name evidence="2" type="ORF">CAL28_06370</name>
</gene>
<name>A0A261V0C4_9BORD</name>
<dbReference type="GO" id="GO:0016787">
    <property type="term" value="F:hydrolase activity"/>
    <property type="evidence" value="ECO:0007669"/>
    <property type="project" value="InterPro"/>
</dbReference>
<feature type="domain" description="Amidohydrolase-related" evidence="1">
    <location>
        <begin position="16"/>
        <end position="275"/>
    </location>
</feature>
<evidence type="ECO:0000313" key="3">
    <source>
        <dbReference type="Proteomes" id="UP000215767"/>
    </source>
</evidence>
<protein>
    <recommendedName>
        <fullName evidence="1">Amidohydrolase-related domain-containing protein</fullName>
    </recommendedName>
</protein>
<dbReference type="OrthoDB" id="9787654at2"/>
<dbReference type="EMBL" id="NEVS01000001">
    <property type="protein sequence ID" value="OZI67301.1"/>
    <property type="molecule type" value="Genomic_DNA"/>
</dbReference>
<dbReference type="Proteomes" id="UP000215767">
    <property type="component" value="Unassembled WGS sequence"/>
</dbReference>
<dbReference type="PANTHER" id="PTHR35563">
    <property type="entry name" value="BARREL METAL-DEPENDENT HYDROLASE, PUTATIVE (AFU_ORTHOLOGUE AFUA_1G16240)-RELATED"/>
    <property type="match status" value="1"/>
</dbReference>
<dbReference type="InterPro" id="IPR032466">
    <property type="entry name" value="Metal_Hydrolase"/>
</dbReference>
<dbReference type="Pfam" id="PF04909">
    <property type="entry name" value="Amidohydro_2"/>
    <property type="match status" value="1"/>
</dbReference>
<dbReference type="PANTHER" id="PTHR35563:SF2">
    <property type="entry name" value="BARREL METAL-DEPENDENT HYDROLASE, PUTATIVE (AFU_ORTHOLOGUE AFUA_1G16240)-RELATED"/>
    <property type="match status" value="1"/>
</dbReference>
<dbReference type="InterPro" id="IPR052358">
    <property type="entry name" value="Aro_Compnd_Degr_Hydrolases"/>
</dbReference>
<sequence>MHSPATASGVLPPGSVDCHAHVIRKDLPLVSERHSQPGRDATVEDYLDTLTAHGVAYGLLTAPSFYGPDNRVLLEALRASKGRLRGTAIVQPDIDEAALASMQREGVCGIRLNWVKRHAIPDIRSREYQGLLAKARNLGLHIEVYLEGEHLAPVLAALRASGVRTVIDHFGNPPGNEGERSEGFVALLDALEAGNTWVKLSAPFRLRGSDARVLATRIVERSHGERALWATDWPWVGHEDAVTYRQCIEGLFECVPDSGIRDRILTKNAYEAFGFGE</sequence>
<evidence type="ECO:0000259" key="1">
    <source>
        <dbReference type="Pfam" id="PF04909"/>
    </source>
</evidence>
<accession>A0A261V0C4</accession>
<evidence type="ECO:0000313" key="2">
    <source>
        <dbReference type="EMBL" id="OZI67301.1"/>
    </source>
</evidence>
<comment type="caution">
    <text evidence="2">The sequence shown here is derived from an EMBL/GenBank/DDBJ whole genome shotgun (WGS) entry which is preliminary data.</text>
</comment>
<reference evidence="3" key="1">
    <citation type="submission" date="2017-05" db="EMBL/GenBank/DDBJ databases">
        <title>Complete and WGS of Bordetella genogroups.</title>
        <authorList>
            <person name="Spilker T."/>
            <person name="Lipuma J."/>
        </authorList>
    </citation>
    <scope>NUCLEOTIDE SEQUENCE [LARGE SCALE GENOMIC DNA]</scope>
    <source>
        <strain evidence="3">AU8856</strain>
    </source>
</reference>
<dbReference type="RefSeq" id="WP_094840493.1">
    <property type="nucleotide sequence ID" value="NZ_NEVS01000001.1"/>
</dbReference>
<dbReference type="InterPro" id="IPR006680">
    <property type="entry name" value="Amidohydro-rel"/>
</dbReference>
<dbReference type="SUPFAM" id="SSF51556">
    <property type="entry name" value="Metallo-dependent hydrolases"/>
    <property type="match status" value="1"/>
</dbReference>
<dbReference type="AlphaFoldDB" id="A0A261V0C4"/>
<dbReference type="Gene3D" id="3.20.20.140">
    <property type="entry name" value="Metal-dependent hydrolases"/>
    <property type="match status" value="1"/>
</dbReference>